<evidence type="ECO:0000256" key="1">
    <source>
        <dbReference type="SAM" id="MobiDB-lite"/>
    </source>
</evidence>
<dbReference type="EMBL" id="MW074885">
    <property type="protein sequence ID" value="QOV06355.1"/>
    <property type="molecule type" value="Genomic_DNA"/>
</dbReference>
<keyword evidence="3" id="KW-1185">Reference proteome</keyword>
<dbReference type="Pfam" id="PF11653">
    <property type="entry name" value="VirionAssem_T7"/>
    <property type="match status" value="1"/>
</dbReference>
<dbReference type="Proteomes" id="UP000593622">
    <property type="component" value="Segment"/>
</dbReference>
<dbReference type="InterPro" id="IPR024281">
    <property type="entry name" value="Phage_T7-like_viron_assmbl"/>
</dbReference>
<reference evidence="2 3" key="1">
    <citation type="submission" date="2020-09" db="EMBL/GenBank/DDBJ databases">
        <title>Host diversity slows virus adaptation by selecting generalists over specialists.</title>
        <authorList>
            <person name="Sant D.G."/>
            <person name="Woods L.C."/>
            <person name="Barr J.J."/>
            <person name="McDonald M.J."/>
        </authorList>
    </citation>
    <scope>NUCLEOTIDE SEQUENCE [LARGE SCALE GENOMIC DNA]</scope>
</reference>
<proteinExistence type="predicted"/>
<organism evidence="2 3">
    <name type="scientific">Escherichia phage JB01</name>
    <dbReference type="NCBI Taxonomy" id="2744409"/>
    <lineage>
        <taxon>Viruses</taxon>
        <taxon>Duplodnaviria</taxon>
        <taxon>Heunggongvirae</taxon>
        <taxon>Uroviricota</taxon>
        <taxon>Caudoviricetes</taxon>
        <taxon>Autographivirales</taxon>
        <taxon>Autotranscriptaviridae</taxon>
        <taxon>Studiervirinae</taxon>
        <taxon>Teseptimavirus</taxon>
        <taxon>Teseptimavirus JB01</taxon>
    </lineage>
</organism>
<evidence type="ECO:0008006" key="4">
    <source>
        <dbReference type="Google" id="ProtNLM"/>
    </source>
</evidence>
<accession>A0A7S6R7F6</accession>
<feature type="region of interest" description="Disordered" evidence="1">
    <location>
        <begin position="55"/>
        <end position="100"/>
    </location>
</feature>
<sequence length="100" mass="10206">MGKKIKKAVKKVTKSVKKVVKEVTRPVKQIAGGLAGGAGEAQVVEVPQAAATPAAQIVDVPEKEVSTEDEAQTESGRKKARAGGKKSLSVARSSGGGINI</sequence>
<evidence type="ECO:0000313" key="3">
    <source>
        <dbReference type="Proteomes" id="UP000593622"/>
    </source>
</evidence>
<name>A0A7S6R7F6_9CAUD</name>
<protein>
    <recommendedName>
        <fullName evidence="4">Tail assembly protein</fullName>
    </recommendedName>
</protein>
<evidence type="ECO:0000313" key="2">
    <source>
        <dbReference type="EMBL" id="QOV06355.1"/>
    </source>
</evidence>